<name>A0A8E2F135_9PEZI</name>
<dbReference type="Pfam" id="PF00378">
    <property type="entry name" value="ECH_1"/>
    <property type="match status" value="1"/>
</dbReference>
<dbReference type="CDD" id="cd06558">
    <property type="entry name" value="crotonase-like"/>
    <property type="match status" value="1"/>
</dbReference>
<dbReference type="AlphaFoldDB" id="A0A8E2F135"/>
<keyword evidence="3" id="KW-0843">Virulence</keyword>
<dbReference type="InterPro" id="IPR018376">
    <property type="entry name" value="Enoyl-CoA_hyd/isom_CS"/>
</dbReference>
<dbReference type="PANTHER" id="PTHR11941:SF54">
    <property type="entry name" value="ENOYL-COA HYDRATASE, MITOCHONDRIAL"/>
    <property type="match status" value="1"/>
</dbReference>
<evidence type="ECO:0000313" key="6">
    <source>
        <dbReference type="EMBL" id="OCL08526.1"/>
    </source>
</evidence>
<dbReference type="InterPro" id="IPR029045">
    <property type="entry name" value="ClpP/crotonase-like_dom_sf"/>
</dbReference>
<keyword evidence="7" id="KW-1185">Reference proteome</keyword>
<dbReference type="PANTHER" id="PTHR11941">
    <property type="entry name" value="ENOYL-COA HYDRATASE-RELATED"/>
    <property type="match status" value="1"/>
</dbReference>
<gene>
    <name evidence="6" type="ORF">AOQ84DRAFT_221806</name>
</gene>
<reference evidence="6 7" key="1">
    <citation type="journal article" date="2016" name="Nat. Commun.">
        <title>Ectomycorrhizal ecology is imprinted in the genome of the dominant symbiotic fungus Cenococcum geophilum.</title>
        <authorList>
            <consortium name="DOE Joint Genome Institute"/>
            <person name="Peter M."/>
            <person name="Kohler A."/>
            <person name="Ohm R.A."/>
            <person name="Kuo A."/>
            <person name="Krutzmann J."/>
            <person name="Morin E."/>
            <person name="Arend M."/>
            <person name="Barry K.W."/>
            <person name="Binder M."/>
            <person name="Choi C."/>
            <person name="Clum A."/>
            <person name="Copeland A."/>
            <person name="Grisel N."/>
            <person name="Haridas S."/>
            <person name="Kipfer T."/>
            <person name="LaButti K."/>
            <person name="Lindquist E."/>
            <person name="Lipzen A."/>
            <person name="Maire R."/>
            <person name="Meier B."/>
            <person name="Mihaltcheva S."/>
            <person name="Molinier V."/>
            <person name="Murat C."/>
            <person name="Poggeler S."/>
            <person name="Quandt C.A."/>
            <person name="Sperisen C."/>
            <person name="Tritt A."/>
            <person name="Tisserant E."/>
            <person name="Crous P.W."/>
            <person name="Henrissat B."/>
            <person name="Nehls U."/>
            <person name="Egli S."/>
            <person name="Spatafora J.W."/>
            <person name="Grigoriev I.V."/>
            <person name="Martin F.M."/>
        </authorList>
    </citation>
    <scope>NUCLEOTIDE SEQUENCE [LARGE SCALE GENOMIC DNA]</scope>
    <source>
        <strain evidence="6 7">CBS 207.34</strain>
    </source>
</reference>
<dbReference type="Proteomes" id="UP000250140">
    <property type="component" value="Unassembled WGS sequence"/>
</dbReference>
<evidence type="ECO:0000313" key="7">
    <source>
        <dbReference type="Proteomes" id="UP000250140"/>
    </source>
</evidence>
<feature type="chain" id="PRO_5034928390" evidence="5">
    <location>
        <begin position="23"/>
        <end position="198"/>
    </location>
</feature>
<dbReference type="InterPro" id="IPR001753">
    <property type="entry name" value="Enoyl-CoA_hydra/iso"/>
</dbReference>
<dbReference type="GO" id="GO:0006635">
    <property type="term" value="P:fatty acid beta-oxidation"/>
    <property type="evidence" value="ECO:0007669"/>
    <property type="project" value="TreeGrafter"/>
</dbReference>
<sequence length="198" mass="21643">MRLSYYRFVALILLVALSYADAPPPSYARTNNTGFGTVTTATNGSITRAVFNNPPINLYDENADLEFFMPRIDVHILSTSSPYENASYSAELLDLDVKTVHLLRVLPTIFIGEVNGLATAAGNEFLVQCDMRFAGPRARFGALEVANGLFHGNGGAQYLAHLIRPGRVLEYLLSVNDVGAKTAEQYDGLIERMVPPLS</sequence>
<dbReference type="SUPFAM" id="SSF52096">
    <property type="entry name" value="ClpP/crotonase"/>
    <property type="match status" value="1"/>
</dbReference>
<comment type="similarity">
    <text evidence="2 4">Belongs to the enoyl-CoA hydratase/isomerase family.</text>
</comment>
<keyword evidence="5" id="KW-0732">Signal</keyword>
<evidence type="ECO:0000256" key="2">
    <source>
        <dbReference type="ARBA" id="ARBA00005254"/>
    </source>
</evidence>
<dbReference type="GO" id="GO:0003824">
    <property type="term" value="F:catalytic activity"/>
    <property type="evidence" value="ECO:0007669"/>
    <property type="project" value="InterPro"/>
</dbReference>
<dbReference type="PROSITE" id="PS00166">
    <property type="entry name" value="ENOYL_COA_HYDRATASE"/>
    <property type="match status" value="1"/>
</dbReference>
<dbReference type="EMBL" id="KV749640">
    <property type="protein sequence ID" value="OCL08526.1"/>
    <property type="molecule type" value="Genomic_DNA"/>
</dbReference>
<comment type="pathway">
    <text evidence="1">Mycotoxin biosynthesis.</text>
</comment>
<evidence type="ECO:0000256" key="4">
    <source>
        <dbReference type="RuleBase" id="RU003707"/>
    </source>
</evidence>
<organism evidence="6 7">
    <name type="scientific">Glonium stellatum</name>
    <dbReference type="NCBI Taxonomy" id="574774"/>
    <lineage>
        <taxon>Eukaryota</taxon>
        <taxon>Fungi</taxon>
        <taxon>Dikarya</taxon>
        <taxon>Ascomycota</taxon>
        <taxon>Pezizomycotina</taxon>
        <taxon>Dothideomycetes</taxon>
        <taxon>Pleosporomycetidae</taxon>
        <taxon>Gloniales</taxon>
        <taxon>Gloniaceae</taxon>
        <taxon>Glonium</taxon>
    </lineage>
</organism>
<dbReference type="OrthoDB" id="410701at2759"/>
<dbReference type="Gene3D" id="3.90.226.10">
    <property type="entry name" value="2-enoyl-CoA Hydratase, Chain A, domain 1"/>
    <property type="match status" value="1"/>
</dbReference>
<proteinExistence type="inferred from homology"/>
<evidence type="ECO:0000256" key="1">
    <source>
        <dbReference type="ARBA" id="ARBA00004685"/>
    </source>
</evidence>
<evidence type="ECO:0000256" key="3">
    <source>
        <dbReference type="ARBA" id="ARBA00023026"/>
    </source>
</evidence>
<evidence type="ECO:0000256" key="5">
    <source>
        <dbReference type="SAM" id="SignalP"/>
    </source>
</evidence>
<accession>A0A8E2F135</accession>
<feature type="signal peptide" evidence="5">
    <location>
        <begin position="1"/>
        <end position="22"/>
    </location>
</feature>
<protein>
    <submittedName>
        <fullName evidence="6">ClpP/crotonase</fullName>
    </submittedName>
</protein>